<dbReference type="OrthoDB" id="544298at2759"/>
<accession>A0A6A6XKD6</accession>
<dbReference type="Pfam" id="PF08560">
    <property type="entry name" value="DUF1757"/>
    <property type="match status" value="1"/>
</dbReference>
<feature type="transmembrane region" description="Helical" evidence="1">
    <location>
        <begin position="143"/>
        <end position="162"/>
    </location>
</feature>
<keyword evidence="3" id="KW-1185">Reference proteome</keyword>
<evidence type="ECO:0000313" key="3">
    <source>
        <dbReference type="Proteomes" id="UP000799757"/>
    </source>
</evidence>
<feature type="transmembrane region" description="Helical" evidence="1">
    <location>
        <begin position="20"/>
        <end position="47"/>
    </location>
</feature>
<organism evidence="2 3">
    <name type="scientific">Melanomma pulvis-pyrius CBS 109.77</name>
    <dbReference type="NCBI Taxonomy" id="1314802"/>
    <lineage>
        <taxon>Eukaryota</taxon>
        <taxon>Fungi</taxon>
        <taxon>Dikarya</taxon>
        <taxon>Ascomycota</taxon>
        <taxon>Pezizomycotina</taxon>
        <taxon>Dothideomycetes</taxon>
        <taxon>Pleosporomycetidae</taxon>
        <taxon>Pleosporales</taxon>
        <taxon>Melanommataceae</taxon>
        <taxon>Melanomma</taxon>
    </lineage>
</organism>
<evidence type="ECO:0000256" key="1">
    <source>
        <dbReference type="SAM" id="Phobius"/>
    </source>
</evidence>
<keyword evidence="1" id="KW-1133">Transmembrane helix</keyword>
<evidence type="ECO:0000313" key="2">
    <source>
        <dbReference type="EMBL" id="KAF2796882.1"/>
    </source>
</evidence>
<gene>
    <name evidence="2" type="ORF">K505DRAFT_322991</name>
</gene>
<protein>
    <submittedName>
        <fullName evidence="2">Uncharacterized protein</fullName>
    </submittedName>
</protein>
<dbReference type="EMBL" id="MU001820">
    <property type="protein sequence ID" value="KAF2796882.1"/>
    <property type="molecule type" value="Genomic_DNA"/>
</dbReference>
<reference evidence="2" key="1">
    <citation type="journal article" date="2020" name="Stud. Mycol.">
        <title>101 Dothideomycetes genomes: a test case for predicting lifestyles and emergence of pathogens.</title>
        <authorList>
            <person name="Haridas S."/>
            <person name="Albert R."/>
            <person name="Binder M."/>
            <person name="Bloem J."/>
            <person name="Labutti K."/>
            <person name="Salamov A."/>
            <person name="Andreopoulos B."/>
            <person name="Baker S."/>
            <person name="Barry K."/>
            <person name="Bills G."/>
            <person name="Bluhm B."/>
            <person name="Cannon C."/>
            <person name="Castanera R."/>
            <person name="Culley D."/>
            <person name="Daum C."/>
            <person name="Ezra D."/>
            <person name="Gonzalez J."/>
            <person name="Henrissat B."/>
            <person name="Kuo A."/>
            <person name="Liang C."/>
            <person name="Lipzen A."/>
            <person name="Lutzoni F."/>
            <person name="Magnuson J."/>
            <person name="Mondo S."/>
            <person name="Nolan M."/>
            <person name="Ohm R."/>
            <person name="Pangilinan J."/>
            <person name="Park H.-J."/>
            <person name="Ramirez L."/>
            <person name="Alfaro M."/>
            <person name="Sun H."/>
            <person name="Tritt A."/>
            <person name="Yoshinaga Y."/>
            <person name="Zwiers L.-H."/>
            <person name="Turgeon B."/>
            <person name="Goodwin S."/>
            <person name="Spatafora J."/>
            <person name="Crous P."/>
            <person name="Grigoriev I."/>
        </authorList>
    </citation>
    <scope>NUCLEOTIDE SEQUENCE</scope>
    <source>
        <strain evidence="2">CBS 109.77</strain>
    </source>
</reference>
<proteinExistence type="predicted"/>
<dbReference type="AlphaFoldDB" id="A0A6A6XKD6"/>
<dbReference type="PANTHER" id="PTHR38636:SF1">
    <property type="entry name" value="CHLORIDE CHANNEL PROTEIN CLC-D"/>
    <property type="match status" value="1"/>
</dbReference>
<sequence>MTSLFPHPPYAEDQPYAHEILYLHVVRAAAMAGSFIPLFTAPASLLVSRYRHNIPISTANLLPRLLTHSARGLVLGSVFGVVATWGRMLGRSEIEWQDRAWRLLENKGEVDTDWQASGGAVAGAVTGLLAARRGKVPVGMGTTAILGGAGIGMNVGMGYMFYTFANGRVPA</sequence>
<dbReference type="InterPro" id="IPR013869">
    <property type="entry name" value="DUF1757"/>
</dbReference>
<name>A0A6A6XKD6_9PLEO</name>
<dbReference type="Proteomes" id="UP000799757">
    <property type="component" value="Unassembled WGS sequence"/>
</dbReference>
<keyword evidence="1" id="KW-0812">Transmembrane</keyword>
<dbReference type="PANTHER" id="PTHR38636">
    <property type="entry name" value="PROTEIN CBG20488"/>
    <property type="match status" value="1"/>
</dbReference>
<keyword evidence="1" id="KW-0472">Membrane</keyword>